<keyword evidence="3" id="KW-1185">Reference proteome</keyword>
<accession>A0A4Y2KXF6</accession>
<feature type="region of interest" description="Disordered" evidence="1">
    <location>
        <begin position="35"/>
        <end position="109"/>
    </location>
</feature>
<reference evidence="2 3" key="1">
    <citation type="journal article" date="2019" name="Sci. Rep.">
        <title>Orb-weaving spider Araneus ventricosus genome elucidates the spidroin gene catalogue.</title>
        <authorList>
            <person name="Kono N."/>
            <person name="Nakamura H."/>
            <person name="Ohtoshi R."/>
            <person name="Moran D.A.P."/>
            <person name="Shinohara A."/>
            <person name="Yoshida Y."/>
            <person name="Fujiwara M."/>
            <person name="Mori M."/>
            <person name="Tomita M."/>
            <person name="Arakawa K."/>
        </authorList>
    </citation>
    <scope>NUCLEOTIDE SEQUENCE [LARGE SCALE GENOMIC DNA]</scope>
</reference>
<evidence type="ECO:0000313" key="3">
    <source>
        <dbReference type="Proteomes" id="UP000499080"/>
    </source>
</evidence>
<name>A0A4Y2KXF6_ARAVE</name>
<dbReference type="AlphaFoldDB" id="A0A4Y2KXF6"/>
<dbReference type="EMBL" id="BGPR01005133">
    <property type="protein sequence ID" value="GBN07114.1"/>
    <property type="molecule type" value="Genomic_DNA"/>
</dbReference>
<feature type="compositionally biased region" description="Basic and acidic residues" evidence="1">
    <location>
        <begin position="49"/>
        <end position="61"/>
    </location>
</feature>
<organism evidence="2 3">
    <name type="scientific">Araneus ventricosus</name>
    <name type="common">Orbweaver spider</name>
    <name type="synonym">Epeira ventricosa</name>
    <dbReference type="NCBI Taxonomy" id="182803"/>
    <lineage>
        <taxon>Eukaryota</taxon>
        <taxon>Metazoa</taxon>
        <taxon>Ecdysozoa</taxon>
        <taxon>Arthropoda</taxon>
        <taxon>Chelicerata</taxon>
        <taxon>Arachnida</taxon>
        <taxon>Araneae</taxon>
        <taxon>Araneomorphae</taxon>
        <taxon>Entelegynae</taxon>
        <taxon>Araneoidea</taxon>
        <taxon>Araneidae</taxon>
        <taxon>Araneus</taxon>
    </lineage>
</organism>
<gene>
    <name evidence="2" type="ORF">AVEN_233452_1</name>
</gene>
<sequence length="109" mass="12758">MELVRQRNMMNHRLMNTELSRHFLQKPLSFKPYHTSKNLPTQLSTQPVHLEKSPPFRREDLMYNSGKELNTLSTPRKGVMSGNESSDKEFKLIQQREAGNIFPGDEEKK</sequence>
<comment type="caution">
    <text evidence="2">The sequence shown here is derived from an EMBL/GenBank/DDBJ whole genome shotgun (WGS) entry which is preliminary data.</text>
</comment>
<proteinExistence type="predicted"/>
<evidence type="ECO:0000256" key="1">
    <source>
        <dbReference type="SAM" id="MobiDB-lite"/>
    </source>
</evidence>
<evidence type="ECO:0000313" key="2">
    <source>
        <dbReference type="EMBL" id="GBN07114.1"/>
    </source>
</evidence>
<feature type="compositionally biased region" description="Polar residues" evidence="1">
    <location>
        <begin position="35"/>
        <end position="47"/>
    </location>
</feature>
<dbReference type="Proteomes" id="UP000499080">
    <property type="component" value="Unassembled WGS sequence"/>
</dbReference>
<protein>
    <submittedName>
        <fullName evidence="2">Uncharacterized protein</fullName>
    </submittedName>
</protein>